<dbReference type="PANTHER" id="PTHR20855">
    <property type="entry name" value="ADIPOR/PROGESTIN RECEPTOR-RELATED"/>
    <property type="match status" value="1"/>
</dbReference>
<evidence type="ECO:0000313" key="10">
    <source>
        <dbReference type="Proteomes" id="UP000001861"/>
    </source>
</evidence>
<dbReference type="Proteomes" id="UP000001861">
    <property type="component" value="Unassembled WGS sequence"/>
</dbReference>
<comment type="subcellular location">
    <subcellularLocation>
        <location evidence="1">Membrane</location>
        <topology evidence="1">Multi-pass membrane protein</topology>
    </subcellularLocation>
</comment>
<gene>
    <name evidence="9" type="ORF">CC1G_15193</name>
</gene>
<feature type="binding site" evidence="6">
    <location>
        <position position="352"/>
    </location>
    <ligand>
        <name>Zn(2+)</name>
        <dbReference type="ChEBI" id="CHEBI:29105"/>
    </ligand>
</feature>
<evidence type="ECO:0000256" key="8">
    <source>
        <dbReference type="SAM" id="Phobius"/>
    </source>
</evidence>
<sequence length="385" mass="42407">MAAALLPAGNHPPRPRSKFPVPKPASELSTGASFLVEPPRIRGKTIHTNGQPGSRSISWVPELSILEGLGMTGALRLRSSKNEASEPHIKAKSGLVQANGSPASNTISWSDLEEWQRDNEYIIHGYRRLTHSWKGCFHSVFSYLHNETTNIHSHLWGAVLFAYLLVSFYPTYVNTHLGATWKDIAVMNIFLFSAIFCLCGSALYHTSGCHSKEVATRCHALDYSGIVILIVGSFFPSIYYGFYCQPRFQWFYLTAISVMGVGAAFIVLDPEYAKPTHRVARTSVFIALGLCATAPIGHLLVTTHGINELMDDMGFGWLVASGALYIIGAVTYAARVPERWSPGTFDYFGASHQLFHFCVVLAALAHFKSVLTGLDYRMLNPTCGI</sequence>
<keyword evidence="4 8" id="KW-1133">Transmembrane helix</keyword>
<dbReference type="EMBL" id="AACS02000009">
    <property type="protein sequence ID" value="EFI27064.1"/>
    <property type="molecule type" value="Genomic_DNA"/>
</dbReference>
<dbReference type="GO" id="GO:0006882">
    <property type="term" value="P:intracellular zinc ion homeostasis"/>
    <property type="evidence" value="ECO:0007669"/>
    <property type="project" value="TreeGrafter"/>
</dbReference>
<feature type="binding site" evidence="6">
    <location>
        <position position="205"/>
    </location>
    <ligand>
        <name>Zn(2+)</name>
        <dbReference type="ChEBI" id="CHEBI:29105"/>
    </ligand>
</feature>
<dbReference type="FunCoup" id="D6RPQ7">
    <property type="interactions" value="40"/>
</dbReference>
<dbReference type="RefSeq" id="XP_002910558.1">
    <property type="nucleotide sequence ID" value="XM_002910512.1"/>
</dbReference>
<dbReference type="GO" id="GO:0016020">
    <property type="term" value="C:membrane"/>
    <property type="evidence" value="ECO:0007669"/>
    <property type="project" value="UniProtKB-SubCell"/>
</dbReference>
<comment type="caution">
    <text evidence="9">The sequence shown here is derived from an EMBL/GenBank/DDBJ whole genome shotgun (WGS) entry which is preliminary data.</text>
</comment>
<keyword evidence="10" id="KW-1185">Reference proteome</keyword>
<feature type="region of interest" description="Disordered" evidence="7">
    <location>
        <begin position="1"/>
        <end position="33"/>
    </location>
</feature>
<accession>D6RPQ7</accession>
<dbReference type="GO" id="GO:0038023">
    <property type="term" value="F:signaling receptor activity"/>
    <property type="evidence" value="ECO:0007669"/>
    <property type="project" value="TreeGrafter"/>
</dbReference>
<keyword evidence="3 8" id="KW-0812">Transmembrane</keyword>
<dbReference type="eggNOG" id="KOG0748">
    <property type="taxonomic scope" value="Eukaryota"/>
</dbReference>
<feature type="binding site" evidence="6">
    <location>
        <position position="356"/>
    </location>
    <ligand>
        <name>Zn(2+)</name>
        <dbReference type="ChEBI" id="CHEBI:29105"/>
    </ligand>
</feature>
<evidence type="ECO:0000256" key="5">
    <source>
        <dbReference type="ARBA" id="ARBA00023136"/>
    </source>
</evidence>
<feature type="transmembrane region" description="Helical" evidence="8">
    <location>
        <begin position="280"/>
        <end position="301"/>
    </location>
</feature>
<dbReference type="HOGENOM" id="CLU_023075_2_0_1"/>
<protein>
    <submittedName>
        <fullName evidence="9">HlyIII channel protein</fullName>
    </submittedName>
</protein>
<feature type="transmembrane region" description="Helical" evidence="8">
    <location>
        <begin position="313"/>
        <end position="334"/>
    </location>
</feature>
<comment type="similarity">
    <text evidence="2">Belongs to the ADIPOR family.</text>
</comment>
<organism evidence="9 10">
    <name type="scientific">Coprinopsis cinerea (strain Okayama-7 / 130 / ATCC MYA-4618 / FGSC 9003)</name>
    <name type="common">Inky cap fungus</name>
    <name type="synonym">Hormographiella aspergillata</name>
    <dbReference type="NCBI Taxonomy" id="240176"/>
    <lineage>
        <taxon>Eukaryota</taxon>
        <taxon>Fungi</taxon>
        <taxon>Dikarya</taxon>
        <taxon>Basidiomycota</taxon>
        <taxon>Agaricomycotina</taxon>
        <taxon>Agaricomycetes</taxon>
        <taxon>Agaricomycetidae</taxon>
        <taxon>Agaricales</taxon>
        <taxon>Agaricineae</taxon>
        <taxon>Psathyrellaceae</taxon>
        <taxon>Coprinopsis</taxon>
    </lineage>
</organism>
<feature type="transmembrane region" description="Helical" evidence="8">
    <location>
        <begin position="250"/>
        <end position="268"/>
    </location>
</feature>
<feature type="transmembrane region" description="Helical" evidence="8">
    <location>
        <begin position="154"/>
        <end position="172"/>
    </location>
</feature>
<dbReference type="InParanoid" id="D6RPQ7"/>
<feature type="transmembrane region" description="Helical" evidence="8">
    <location>
        <begin position="354"/>
        <end position="371"/>
    </location>
</feature>
<evidence type="ECO:0000256" key="3">
    <source>
        <dbReference type="ARBA" id="ARBA00022692"/>
    </source>
</evidence>
<dbReference type="VEuPathDB" id="FungiDB:CC1G_15193"/>
<reference evidence="9 10" key="1">
    <citation type="journal article" date="2010" name="Proc. Natl. Acad. Sci. U.S.A.">
        <title>Insights into evolution of multicellular fungi from the assembled chromosomes of the mushroom Coprinopsis cinerea (Coprinus cinereus).</title>
        <authorList>
            <person name="Stajich J.E."/>
            <person name="Wilke S.K."/>
            <person name="Ahren D."/>
            <person name="Au C.H."/>
            <person name="Birren B.W."/>
            <person name="Borodovsky M."/>
            <person name="Burns C."/>
            <person name="Canback B."/>
            <person name="Casselton L.A."/>
            <person name="Cheng C.K."/>
            <person name="Deng J."/>
            <person name="Dietrich F.S."/>
            <person name="Fargo D.C."/>
            <person name="Farman M.L."/>
            <person name="Gathman A.C."/>
            <person name="Goldberg J."/>
            <person name="Guigo R."/>
            <person name="Hoegger P.J."/>
            <person name="Hooker J.B."/>
            <person name="Huggins A."/>
            <person name="James T.Y."/>
            <person name="Kamada T."/>
            <person name="Kilaru S."/>
            <person name="Kodira C."/>
            <person name="Kues U."/>
            <person name="Kupfer D."/>
            <person name="Kwan H.S."/>
            <person name="Lomsadze A."/>
            <person name="Li W."/>
            <person name="Lilly W.W."/>
            <person name="Ma L.J."/>
            <person name="Mackey A.J."/>
            <person name="Manning G."/>
            <person name="Martin F."/>
            <person name="Muraguchi H."/>
            <person name="Natvig D.O."/>
            <person name="Palmerini H."/>
            <person name="Ramesh M.A."/>
            <person name="Rehmeyer C.J."/>
            <person name="Roe B.A."/>
            <person name="Shenoy N."/>
            <person name="Stanke M."/>
            <person name="Ter-Hovhannisyan V."/>
            <person name="Tunlid A."/>
            <person name="Velagapudi R."/>
            <person name="Vision T.J."/>
            <person name="Zeng Q."/>
            <person name="Zolan M.E."/>
            <person name="Pukkila P.J."/>
        </authorList>
    </citation>
    <scope>NUCLEOTIDE SEQUENCE [LARGE SCALE GENOMIC DNA]</scope>
    <source>
        <strain evidence="10">Okayama-7 / 130 / ATCC MYA-4618 / FGSC 9003</strain>
    </source>
</reference>
<dbReference type="InterPro" id="IPR004254">
    <property type="entry name" value="AdipoR/HlyIII-related"/>
</dbReference>
<dbReference type="AlphaFoldDB" id="D6RPQ7"/>
<dbReference type="KEGG" id="cci:CC1G_15193"/>
<evidence type="ECO:0000256" key="6">
    <source>
        <dbReference type="PIRSR" id="PIRSR604254-1"/>
    </source>
</evidence>
<keyword evidence="6" id="KW-0862">Zinc</keyword>
<evidence type="ECO:0000313" key="9">
    <source>
        <dbReference type="EMBL" id="EFI27064.1"/>
    </source>
</evidence>
<dbReference type="Pfam" id="PF03006">
    <property type="entry name" value="HlyIII"/>
    <property type="match status" value="1"/>
</dbReference>
<evidence type="ECO:0000256" key="7">
    <source>
        <dbReference type="SAM" id="MobiDB-lite"/>
    </source>
</evidence>
<dbReference type="GeneID" id="9378909"/>
<dbReference type="STRING" id="240176.D6RPQ7"/>
<feature type="transmembrane region" description="Helical" evidence="8">
    <location>
        <begin position="184"/>
        <end position="203"/>
    </location>
</feature>
<name>D6RPQ7_COPC7</name>
<proteinExistence type="inferred from homology"/>
<keyword evidence="5 8" id="KW-0472">Membrane</keyword>
<dbReference type="OrthoDB" id="529367at2759"/>
<evidence type="ECO:0000256" key="1">
    <source>
        <dbReference type="ARBA" id="ARBA00004141"/>
    </source>
</evidence>
<dbReference type="PANTHER" id="PTHR20855:SF52">
    <property type="entry name" value="ADIPONECTIN RECEPTOR PROTEIN"/>
    <property type="match status" value="1"/>
</dbReference>
<dbReference type="OMA" id="IGNACDY"/>
<evidence type="ECO:0000256" key="2">
    <source>
        <dbReference type="ARBA" id="ARBA00007018"/>
    </source>
</evidence>
<dbReference type="GO" id="GO:0046872">
    <property type="term" value="F:metal ion binding"/>
    <property type="evidence" value="ECO:0007669"/>
    <property type="project" value="UniProtKB-KW"/>
</dbReference>
<keyword evidence="6" id="KW-0479">Metal-binding</keyword>
<evidence type="ECO:0000256" key="4">
    <source>
        <dbReference type="ARBA" id="ARBA00022989"/>
    </source>
</evidence>
<feature type="transmembrane region" description="Helical" evidence="8">
    <location>
        <begin position="223"/>
        <end position="243"/>
    </location>
</feature>